<protein>
    <submittedName>
        <fullName evidence="2">Uncharacterized protein</fullName>
    </submittedName>
</protein>
<name>A0ABS3AQA5_9BACT</name>
<comment type="caution">
    <text evidence="2">The sequence shown here is derived from an EMBL/GenBank/DDBJ whole genome shotgun (WGS) entry which is preliminary data.</text>
</comment>
<accession>A0ABS3AQA5</accession>
<sequence>MDFGRLSDSFRELESAHAAKESHNYYVDREGALKKKGWFERFTLWFKGHPDENTGCRQLAVVLFTKLQLQYQSERSSSKETFQNFLSKQITFARLDQQQVGRLLRVAKGVLASQERPPDLVPKFHEQFRNALSARQQEQVAVCEFLKEGPFKQSSLSLENLRARLMFLEKKDRLLAPSMISEKSKEDLQKRCGLSDEQMEILEEKFAGLQHNIGDVKSKIEVKESEKASQSGGVEQPKATYSEGAMVHRKAWYNQRLQSESAPYFAERVDAIIRDTGVSKKEANEEALDRGDVETMKVAYDKTQPLLTGNLSSKDAKKNSIAEPSMKLQTKIAEEYQGQLVGMLNALLPDKNASIATSEEKQEYLAAECKRTGFHEAYDEIEAELESMNVSIDDVLKGMAQEKTLRSLIDLNPRKM</sequence>
<keyword evidence="3" id="KW-1185">Reference proteome</keyword>
<proteinExistence type="predicted"/>
<keyword evidence="1" id="KW-0175">Coiled coil</keyword>
<reference evidence="2 3" key="1">
    <citation type="submission" date="2021-02" db="EMBL/GenBank/DDBJ databases">
        <title>Activity-based single-cell genomes from oceanic crustal fluid captures similar information to metagenomic and metatranscriptomic surveys with orders of magnitude less sampling.</title>
        <authorList>
            <person name="D'Angelo T.S."/>
            <person name="Orcutt B.N."/>
        </authorList>
    </citation>
    <scope>NUCLEOTIDE SEQUENCE [LARGE SCALE GENOMIC DNA]</scope>
    <source>
        <strain evidence="2">AH-315-G07</strain>
    </source>
</reference>
<evidence type="ECO:0000256" key="1">
    <source>
        <dbReference type="SAM" id="Coils"/>
    </source>
</evidence>
<evidence type="ECO:0000313" key="2">
    <source>
        <dbReference type="EMBL" id="MBN4066664.1"/>
    </source>
</evidence>
<feature type="coiled-coil region" evidence="1">
    <location>
        <begin position="151"/>
        <end position="205"/>
    </location>
</feature>
<organism evidence="2 3">
    <name type="scientific">Simkania negevensis</name>
    <dbReference type="NCBI Taxonomy" id="83561"/>
    <lineage>
        <taxon>Bacteria</taxon>
        <taxon>Pseudomonadati</taxon>
        <taxon>Chlamydiota</taxon>
        <taxon>Chlamydiia</taxon>
        <taxon>Parachlamydiales</taxon>
        <taxon>Simkaniaceae</taxon>
        <taxon>Simkania</taxon>
    </lineage>
</organism>
<dbReference type="Proteomes" id="UP000722121">
    <property type="component" value="Unassembled WGS sequence"/>
</dbReference>
<evidence type="ECO:0000313" key="3">
    <source>
        <dbReference type="Proteomes" id="UP000722121"/>
    </source>
</evidence>
<gene>
    <name evidence="2" type="ORF">JYU14_01100</name>
</gene>
<dbReference type="EMBL" id="JAFITR010000015">
    <property type="protein sequence ID" value="MBN4066664.1"/>
    <property type="molecule type" value="Genomic_DNA"/>
</dbReference>